<evidence type="ECO:0000313" key="2">
    <source>
        <dbReference type="EMBL" id="KAL0446239.1"/>
    </source>
</evidence>
<reference evidence="2" key="1">
    <citation type="submission" date="2020-06" db="EMBL/GenBank/DDBJ databases">
        <authorList>
            <person name="Li T."/>
            <person name="Hu X."/>
            <person name="Zhang T."/>
            <person name="Song X."/>
            <person name="Zhang H."/>
            <person name="Dai N."/>
            <person name="Sheng W."/>
            <person name="Hou X."/>
            <person name="Wei L."/>
        </authorList>
    </citation>
    <scope>NUCLEOTIDE SEQUENCE</scope>
    <source>
        <strain evidence="2">KEN1</strain>
        <tissue evidence="2">Leaf</tissue>
    </source>
</reference>
<organism evidence="2">
    <name type="scientific">Sesamum latifolium</name>
    <dbReference type="NCBI Taxonomy" id="2727402"/>
    <lineage>
        <taxon>Eukaryota</taxon>
        <taxon>Viridiplantae</taxon>
        <taxon>Streptophyta</taxon>
        <taxon>Embryophyta</taxon>
        <taxon>Tracheophyta</taxon>
        <taxon>Spermatophyta</taxon>
        <taxon>Magnoliopsida</taxon>
        <taxon>eudicotyledons</taxon>
        <taxon>Gunneridae</taxon>
        <taxon>Pentapetalae</taxon>
        <taxon>asterids</taxon>
        <taxon>lamiids</taxon>
        <taxon>Lamiales</taxon>
        <taxon>Pedaliaceae</taxon>
        <taxon>Sesamum</taxon>
    </lineage>
</organism>
<sequence length="564" mass="63717">MAIVPKRSIKDMTSPDLNQQPLCIEYPGLEVDFELKSGLIHLLPTFRGLAEKHHVKACDICTSPEHVTDMCPTLQEPPTEHAEAIGGFSGQQRRYDPFSNTYNPGWRDHPNLSYANSAEHSTATTKHSAIPAKCSDKHSAIGVSNESTGVIRWSARISSGKELQDHKDENDTKRGHAQKRKPKKEVEIPQDDEPKEDQPKVLVTRPPFPKRFTKSKKEEEEKEIFETFRKVEVNIPLLDAIKQILRYAKFLKELCTNKGKLKENERRAMCDLGASINVMPLTIFESLHVGPLKETGVVIQLADRSVVYPEGVLEDVLVQVNELIFPANFYVLDMREDNSPNSTSILLGRSFLKTARTRIDVHSGTLTMEFDGEIIRFNIYDSMRYPTDIPTALLVDVLDPLVQSFATTNNKDHVKFAIEESLTPEQVKALEESMVMDIGIIESIFELGALSPLPLNLAFIEMPQSRTKLLPSILQTPVLELKELPNHLKYAFLRENNTLPIIVSSKLTPLEEEKLVRVLREFREAIGWTIADIKGLSPSTYMHRILLEEGTKPSREAQLGSIRQ</sequence>
<proteinExistence type="predicted"/>
<dbReference type="PANTHER" id="PTHR33067">
    <property type="entry name" value="RNA-DIRECTED DNA POLYMERASE-RELATED"/>
    <property type="match status" value="1"/>
</dbReference>
<evidence type="ECO:0000256" key="1">
    <source>
        <dbReference type="SAM" id="MobiDB-lite"/>
    </source>
</evidence>
<dbReference type="EMBL" id="JACGWN010000006">
    <property type="protein sequence ID" value="KAL0446239.1"/>
    <property type="molecule type" value="Genomic_DNA"/>
</dbReference>
<reference evidence="2" key="2">
    <citation type="journal article" date="2024" name="Plant">
        <title>Genomic evolution and insights into agronomic trait innovations of Sesamum species.</title>
        <authorList>
            <person name="Miao H."/>
            <person name="Wang L."/>
            <person name="Qu L."/>
            <person name="Liu H."/>
            <person name="Sun Y."/>
            <person name="Le M."/>
            <person name="Wang Q."/>
            <person name="Wei S."/>
            <person name="Zheng Y."/>
            <person name="Lin W."/>
            <person name="Duan Y."/>
            <person name="Cao H."/>
            <person name="Xiong S."/>
            <person name="Wang X."/>
            <person name="Wei L."/>
            <person name="Li C."/>
            <person name="Ma Q."/>
            <person name="Ju M."/>
            <person name="Zhao R."/>
            <person name="Li G."/>
            <person name="Mu C."/>
            <person name="Tian Q."/>
            <person name="Mei H."/>
            <person name="Zhang T."/>
            <person name="Gao T."/>
            <person name="Zhang H."/>
        </authorList>
    </citation>
    <scope>NUCLEOTIDE SEQUENCE</scope>
    <source>
        <strain evidence="2">KEN1</strain>
    </source>
</reference>
<protein>
    <recommendedName>
        <fullName evidence="3">Retrotransposon gag protein</fullName>
    </recommendedName>
</protein>
<feature type="compositionally biased region" description="Basic and acidic residues" evidence="1">
    <location>
        <begin position="162"/>
        <end position="174"/>
    </location>
</feature>
<dbReference type="PANTHER" id="PTHR33067:SF15">
    <property type="entry name" value="RNA-DIRECTED DNA POLYMERASE"/>
    <property type="match status" value="1"/>
</dbReference>
<evidence type="ECO:0008006" key="3">
    <source>
        <dbReference type="Google" id="ProtNLM"/>
    </source>
</evidence>
<accession>A0AAW2WW19</accession>
<dbReference type="Gene3D" id="2.40.70.10">
    <property type="entry name" value="Acid Proteases"/>
    <property type="match status" value="1"/>
</dbReference>
<dbReference type="CDD" id="cd00303">
    <property type="entry name" value="retropepsin_like"/>
    <property type="match status" value="1"/>
</dbReference>
<dbReference type="AlphaFoldDB" id="A0AAW2WW19"/>
<comment type="caution">
    <text evidence="2">The sequence shown here is derived from an EMBL/GenBank/DDBJ whole genome shotgun (WGS) entry which is preliminary data.</text>
</comment>
<feature type="region of interest" description="Disordered" evidence="1">
    <location>
        <begin position="155"/>
        <end position="208"/>
    </location>
</feature>
<name>A0AAW2WW19_9LAMI</name>
<gene>
    <name evidence="2" type="ORF">Slati_1751800</name>
</gene>
<dbReference type="InterPro" id="IPR021109">
    <property type="entry name" value="Peptidase_aspartic_dom_sf"/>
</dbReference>